<proteinExistence type="predicted"/>
<dbReference type="Proteomes" id="UP001526143">
    <property type="component" value="Unassembled WGS sequence"/>
</dbReference>
<dbReference type="SMART" id="SM01001">
    <property type="entry name" value="AIRC"/>
    <property type="match status" value="1"/>
</dbReference>
<reference evidence="2 3" key="1">
    <citation type="submission" date="2022-10" db="EMBL/GenBank/DDBJ databases">
        <title>Identification of biosynthetic pathway for the production of the potent trypsin inhibitor radiosumin.</title>
        <authorList>
            <person name="Fewer D.P."/>
            <person name="Delbaje E."/>
            <person name="Ouyang X."/>
            <person name="Agostino P.D."/>
            <person name="Wahlsten M."/>
            <person name="Jokela J."/>
            <person name="Permi P."/>
            <person name="Haapaniemi E."/>
            <person name="Koistinen H."/>
        </authorList>
    </citation>
    <scope>NUCLEOTIDE SEQUENCE [LARGE SCALE GENOMIC DNA]</scope>
    <source>
        <strain evidence="2 3">NIES-515</strain>
    </source>
</reference>
<dbReference type="EMBL" id="JAOWRF010000161">
    <property type="protein sequence ID" value="MCV3214015.1"/>
    <property type="molecule type" value="Genomic_DNA"/>
</dbReference>
<dbReference type="Gene3D" id="3.40.50.1970">
    <property type="match status" value="1"/>
</dbReference>
<dbReference type="SUPFAM" id="SSF52255">
    <property type="entry name" value="N5-CAIR mutase (phosphoribosylaminoimidazole carboxylase, PurE)"/>
    <property type="match status" value="1"/>
</dbReference>
<dbReference type="PANTHER" id="PTHR43064">
    <property type="entry name" value="PHOSPHORIBOSYLAMINOIMIDAZOLE CARBOXYLASE-RELATED"/>
    <property type="match status" value="1"/>
</dbReference>
<gene>
    <name evidence="2" type="primary">larB</name>
    <name evidence="2" type="ORF">OGM63_10895</name>
</gene>
<protein>
    <submittedName>
        <fullName evidence="2">Nickel pincer cofactor biosynthesis protein LarB</fullName>
    </submittedName>
</protein>
<dbReference type="Pfam" id="PF00731">
    <property type="entry name" value="AIRC"/>
    <property type="match status" value="1"/>
</dbReference>
<evidence type="ECO:0000259" key="1">
    <source>
        <dbReference type="SMART" id="SM01001"/>
    </source>
</evidence>
<dbReference type="RefSeq" id="WP_263745551.1">
    <property type="nucleotide sequence ID" value="NZ_JAOWRF010000161.1"/>
</dbReference>
<name>A0ABT3AYF0_9CYAN</name>
<evidence type="ECO:0000313" key="2">
    <source>
        <dbReference type="EMBL" id="MCV3214015.1"/>
    </source>
</evidence>
<dbReference type="InterPro" id="IPR000031">
    <property type="entry name" value="PurE_dom"/>
</dbReference>
<evidence type="ECO:0000313" key="3">
    <source>
        <dbReference type="Proteomes" id="UP001526143"/>
    </source>
</evidence>
<keyword evidence="3" id="KW-1185">Reference proteome</keyword>
<accession>A0ABT3AYF0</accession>
<comment type="caution">
    <text evidence="2">The sequence shown here is derived from an EMBL/GenBank/DDBJ whole genome shotgun (WGS) entry which is preliminary data.</text>
</comment>
<sequence length="262" mass="27935">MTDEKDLRSLLESVANGNVTPNVALDKLKNLTYEPVGEFAKIDHHRQLRTGFPEVIWGLGKTPSQIAQIMEVMHHQNPVVMATRIEPEVYTELKAKIPDLRYFDMARICAIITATIEPQYSGNIGILSAGTADLPVAEEAAVTAELFGFHVERLWDVGVAGIHRLLDNRHVIDSASVLIVVAGMEGALPSVVAGLADCPVIAVPTSIGYGASFGGLAPLLTMLNSCAAGVGVVNIDNGFGAAVLAGQILRTANQIKINNPHK</sequence>
<dbReference type="NCBIfam" id="NF033503">
    <property type="entry name" value="LarB"/>
    <property type="match status" value="1"/>
</dbReference>
<dbReference type="PANTHER" id="PTHR43064:SF1">
    <property type="entry name" value="SLL1489 PROTEIN"/>
    <property type="match status" value="1"/>
</dbReference>
<feature type="domain" description="PurE" evidence="1">
    <location>
        <begin position="122"/>
        <end position="254"/>
    </location>
</feature>
<organism evidence="2 3">
    <name type="scientific">Plectonema radiosum NIES-515</name>
    <dbReference type="NCBI Taxonomy" id="2986073"/>
    <lineage>
        <taxon>Bacteria</taxon>
        <taxon>Bacillati</taxon>
        <taxon>Cyanobacteriota</taxon>
        <taxon>Cyanophyceae</taxon>
        <taxon>Oscillatoriophycideae</taxon>
        <taxon>Oscillatoriales</taxon>
        <taxon>Microcoleaceae</taxon>
        <taxon>Plectonema</taxon>
    </lineage>
</organism>
<dbReference type="InterPro" id="IPR039476">
    <property type="entry name" value="P2CMN_synthase_LarB"/>
</dbReference>